<proteinExistence type="inferred from homology"/>
<evidence type="ECO:0000256" key="8">
    <source>
        <dbReference type="SAM" id="MobiDB-lite"/>
    </source>
</evidence>
<accession>A0AAW1RX45</accession>
<keyword evidence="4 7" id="KW-0747">Spliceosome</keyword>
<evidence type="ECO:0000256" key="6">
    <source>
        <dbReference type="ARBA" id="ARBA00023242"/>
    </source>
</evidence>
<feature type="compositionally biased region" description="Basic and acidic residues" evidence="8">
    <location>
        <begin position="309"/>
        <end position="333"/>
    </location>
</feature>
<keyword evidence="10" id="KW-1185">Reference proteome</keyword>
<keyword evidence="6 7" id="KW-0539">Nucleus</keyword>
<comment type="similarity">
    <text evidence="2 7">Belongs to the PRP38 family.</text>
</comment>
<feature type="compositionally biased region" description="Basic and acidic residues" evidence="8">
    <location>
        <begin position="248"/>
        <end position="294"/>
    </location>
</feature>
<dbReference type="Pfam" id="PF03371">
    <property type="entry name" value="PRP38"/>
    <property type="match status" value="1"/>
</dbReference>
<feature type="compositionally biased region" description="Basic and acidic residues" evidence="8">
    <location>
        <begin position="186"/>
        <end position="196"/>
    </location>
</feature>
<keyword evidence="3 7" id="KW-0507">mRNA processing</keyword>
<evidence type="ECO:0000313" key="10">
    <source>
        <dbReference type="Proteomes" id="UP001445335"/>
    </source>
</evidence>
<comment type="subcellular location">
    <subcellularLocation>
        <location evidence="1 7">Nucleus</location>
    </subcellularLocation>
</comment>
<dbReference type="AlphaFoldDB" id="A0AAW1RX45"/>
<feature type="compositionally biased region" description="Low complexity" evidence="8">
    <location>
        <begin position="236"/>
        <end position="247"/>
    </location>
</feature>
<dbReference type="InterPro" id="IPR005037">
    <property type="entry name" value="PRP38"/>
</dbReference>
<gene>
    <name evidence="9" type="ORF">WJX81_005763</name>
</gene>
<comment type="caution">
    <text evidence="9">The sequence shown here is derived from an EMBL/GenBank/DDBJ whole genome shotgun (WGS) entry which is preliminary data.</text>
</comment>
<keyword evidence="5 7" id="KW-0508">mRNA splicing</keyword>
<feature type="region of interest" description="Disordered" evidence="8">
    <location>
        <begin position="175"/>
        <end position="333"/>
    </location>
</feature>
<evidence type="ECO:0000256" key="3">
    <source>
        <dbReference type="ARBA" id="ARBA00022664"/>
    </source>
</evidence>
<evidence type="ECO:0000313" key="9">
    <source>
        <dbReference type="EMBL" id="KAK9838529.1"/>
    </source>
</evidence>
<protein>
    <recommendedName>
        <fullName evidence="7">Pre-mRNA-splicing factor 38</fullName>
    </recommendedName>
</protein>
<evidence type="ECO:0000256" key="7">
    <source>
        <dbReference type="RuleBase" id="RU367025"/>
    </source>
</evidence>
<comment type="function">
    <text evidence="7">Required for pre-mRNA splicing.</text>
</comment>
<dbReference type="PANTHER" id="PTHR23142">
    <property type="entry name" value="PRE-MRNA-SPLICING FACTOR 38A-RELATED"/>
    <property type="match status" value="1"/>
</dbReference>
<evidence type="ECO:0000256" key="2">
    <source>
        <dbReference type="ARBA" id="ARBA00006164"/>
    </source>
</evidence>
<dbReference type="GO" id="GO:0005681">
    <property type="term" value="C:spliceosomal complex"/>
    <property type="evidence" value="ECO:0007669"/>
    <property type="project" value="UniProtKB-KW"/>
</dbReference>
<organism evidence="9 10">
    <name type="scientific">Elliptochloris bilobata</name>
    <dbReference type="NCBI Taxonomy" id="381761"/>
    <lineage>
        <taxon>Eukaryota</taxon>
        <taxon>Viridiplantae</taxon>
        <taxon>Chlorophyta</taxon>
        <taxon>core chlorophytes</taxon>
        <taxon>Trebouxiophyceae</taxon>
        <taxon>Trebouxiophyceae incertae sedis</taxon>
        <taxon>Elliptochloris clade</taxon>
        <taxon>Elliptochloris</taxon>
    </lineage>
</organism>
<dbReference type="Proteomes" id="UP001445335">
    <property type="component" value="Unassembled WGS sequence"/>
</dbReference>
<dbReference type="EMBL" id="JALJOU010000018">
    <property type="protein sequence ID" value="KAK9838529.1"/>
    <property type="molecule type" value="Genomic_DNA"/>
</dbReference>
<name>A0AAW1RX45_9CHLO</name>
<evidence type="ECO:0000256" key="4">
    <source>
        <dbReference type="ARBA" id="ARBA00022728"/>
    </source>
</evidence>
<sequence>MEQHGSTATYNVESVLRKNIMDSEYFRDTCLKLNTWAEVVDEIFYTVKDVEPWMSGNARGASSAFCLLYRLFTLVPSKQEVKALLDHVDSPYIRAIGFLYLRYVGNPRTLWDWVQPYVRDTEEIAPSPEGKNVSMGAYVRDVFLEQYYFETIFPRIPKPVQDDFVSKLTAMGLPSRALGNAGQGGGDRRGIEEANRRPASVKASLSVALGQRAPNRATAREVGRGMGAGMKGGTGAALAPRASPPHASAREGSRDAGKDRERDRDRDRDKERARYRERGDRDRDREQGDRDRDRRRSRSRERHGRDHRGHRDGERGVERRDDRYQHERHSSRH</sequence>
<feature type="compositionally biased region" description="Basic residues" evidence="8">
    <location>
        <begin position="295"/>
        <end position="308"/>
    </location>
</feature>
<dbReference type="GO" id="GO:0000398">
    <property type="term" value="P:mRNA splicing, via spliceosome"/>
    <property type="evidence" value="ECO:0007669"/>
    <property type="project" value="UniProtKB-UniRule"/>
</dbReference>
<feature type="compositionally biased region" description="Gly residues" evidence="8">
    <location>
        <begin position="224"/>
        <end position="235"/>
    </location>
</feature>
<evidence type="ECO:0000256" key="1">
    <source>
        <dbReference type="ARBA" id="ARBA00004123"/>
    </source>
</evidence>
<reference evidence="9 10" key="1">
    <citation type="journal article" date="2024" name="Nat. Commun.">
        <title>Phylogenomics reveals the evolutionary origins of lichenization in chlorophyte algae.</title>
        <authorList>
            <person name="Puginier C."/>
            <person name="Libourel C."/>
            <person name="Otte J."/>
            <person name="Skaloud P."/>
            <person name="Haon M."/>
            <person name="Grisel S."/>
            <person name="Petersen M."/>
            <person name="Berrin J.G."/>
            <person name="Delaux P.M."/>
            <person name="Dal Grande F."/>
            <person name="Keller J."/>
        </authorList>
    </citation>
    <scope>NUCLEOTIDE SEQUENCE [LARGE SCALE GENOMIC DNA]</scope>
    <source>
        <strain evidence="9 10">SAG 245.80</strain>
    </source>
</reference>
<evidence type="ECO:0000256" key="5">
    <source>
        <dbReference type="ARBA" id="ARBA00023187"/>
    </source>
</evidence>